<dbReference type="AlphaFoldDB" id="A0A8A4TKW5"/>
<evidence type="ECO:0000313" key="3">
    <source>
        <dbReference type="Proteomes" id="UP000663929"/>
    </source>
</evidence>
<name>A0A8A4TKW5_SULCO</name>
<keyword evidence="1" id="KW-0812">Transmembrane</keyword>
<feature type="transmembrane region" description="Helical" evidence="1">
    <location>
        <begin position="153"/>
        <end position="174"/>
    </location>
</feature>
<reference evidence="2" key="1">
    <citation type="submission" date="2021-03" db="EMBL/GenBank/DDBJ databases">
        <title>Acanthopleuribacteraceae sp. M133.</title>
        <authorList>
            <person name="Wang G."/>
        </authorList>
    </citation>
    <scope>NUCLEOTIDE SEQUENCE</scope>
    <source>
        <strain evidence="2">M133</strain>
    </source>
</reference>
<keyword evidence="1" id="KW-0472">Membrane</keyword>
<proteinExistence type="predicted"/>
<keyword evidence="3" id="KW-1185">Reference proteome</keyword>
<dbReference type="RefSeq" id="WP_237379476.1">
    <property type="nucleotide sequence ID" value="NZ_CP071793.1"/>
</dbReference>
<protein>
    <submittedName>
        <fullName evidence="2">Uncharacterized protein</fullName>
    </submittedName>
</protein>
<feature type="transmembrane region" description="Helical" evidence="1">
    <location>
        <begin position="82"/>
        <end position="100"/>
    </location>
</feature>
<accession>A0A8A4TKW5</accession>
<dbReference type="Proteomes" id="UP000663929">
    <property type="component" value="Chromosome"/>
</dbReference>
<feature type="transmembrane region" description="Helical" evidence="1">
    <location>
        <begin position="112"/>
        <end position="133"/>
    </location>
</feature>
<evidence type="ECO:0000313" key="2">
    <source>
        <dbReference type="EMBL" id="QTD49844.1"/>
    </source>
</evidence>
<organism evidence="2 3">
    <name type="scientific">Sulfidibacter corallicola</name>
    <dbReference type="NCBI Taxonomy" id="2818388"/>
    <lineage>
        <taxon>Bacteria</taxon>
        <taxon>Pseudomonadati</taxon>
        <taxon>Acidobacteriota</taxon>
        <taxon>Holophagae</taxon>
        <taxon>Acanthopleuribacterales</taxon>
        <taxon>Acanthopleuribacteraceae</taxon>
        <taxon>Sulfidibacter</taxon>
    </lineage>
</organism>
<gene>
    <name evidence="2" type="ORF">J3U87_30040</name>
</gene>
<sequence>MKQLSGLAVLLFALFFSIQFDRVILLDMQSILIVFGIVYGGHLMTGSRVSLSEIWDLLSKKQLRGPGRPAEIATDLDFCSRLAYSGGMVLVVISLIRILATVNDSDRLAPSIATALLGLLYGLLLAEVVFQPLKRAVLVAAKETATSRFKRPWPWILVTLAVVAGFISAIPGYLREEIPDAFWRDWQVTAIAIGDVSVSHRQERIFDKKHLALTIHEQGQAHWSGEAGQSFFRIDLEYLERINADELLYHFSFIEGDGRRALFWSYPVAFDRPTSMKIEKEGWQVDLTLTIKRGGTSQRD</sequence>
<feature type="transmembrane region" description="Helical" evidence="1">
    <location>
        <begin position="30"/>
        <end position="51"/>
    </location>
</feature>
<keyword evidence="1" id="KW-1133">Transmembrane helix</keyword>
<dbReference type="EMBL" id="CP071793">
    <property type="protein sequence ID" value="QTD49844.1"/>
    <property type="molecule type" value="Genomic_DNA"/>
</dbReference>
<dbReference type="KEGG" id="scor:J3U87_30040"/>
<evidence type="ECO:0000256" key="1">
    <source>
        <dbReference type="SAM" id="Phobius"/>
    </source>
</evidence>